<evidence type="ECO:0000313" key="1">
    <source>
        <dbReference type="EMBL" id="TGO77248.1"/>
    </source>
</evidence>
<dbReference type="Proteomes" id="UP000297229">
    <property type="component" value="Unassembled WGS sequence"/>
</dbReference>
<sequence length="72" mass="8385">MSNDNKNILITRNKMLAQSRNPHWRCSVPTEAWVVNLWSLWEEDSSKATRSQNEMIKGPCNETTPNWALHDC</sequence>
<keyword evidence="2" id="KW-1185">Reference proteome</keyword>
<accession>A0A4Z1JUI2</accession>
<proteinExistence type="predicted"/>
<evidence type="ECO:0000313" key="2">
    <source>
        <dbReference type="Proteomes" id="UP000297229"/>
    </source>
</evidence>
<reference evidence="1 2" key="1">
    <citation type="submission" date="2017-12" db="EMBL/GenBank/DDBJ databases">
        <title>Comparative genomics of Botrytis spp.</title>
        <authorList>
            <person name="Valero-Jimenez C.A."/>
            <person name="Tapia P."/>
            <person name="Veloso J."/>
            <person name="Silva-Moreno E."/>
            <person name="Staats M."/>
            <person name="Valdes J.H."/>
            <person name="Van Kan J.A.L."/>
        </authorList>
    </citation>
    <scope>NUCLEOTIDE SEQUENCE [LARGE SCALE GENOMIC DNA]</scope>
    <source>
        <strain evidence="1 2">Be9601</strain>
    </source>
</reference>
<name>A0A4Z1JUI2_9HELO</name>
<gene>
    <name evidence="1" type="ORF">BELL_0116g00100</name>
</gene>
<dbReference type="AlphaFoldDB" id="A0A4Z1JUI2"/>
<protein>
    <submittedName>
        <fullName evidence="1">Uncharacterized protein</fullName>
    </submittedName>
</protein>
<organism evidence="1 2">
    <name type="scientific">Botrytis elliptica</name>
    <dbReference type="NCBI Taxonomy" id="278938"/>
    <lineage>
        <taxon>Eukaryota</taxon>
        <taxon>Fungi</taxon>
        <taxon>Dikarya</taxon>
        <taxon>Ascomycota</taxon>
        <taxon>Pezizomycotina</taxon>
        <taxon>Leotiomycetes</taxon>
        <taxon>Helotiales</taxon>
        <taxon>Sclerotiniaceae</taxon>
        <taxon>Botrytis</taxon>
    </lineage>
</organism>
<dbReference type="EMBL" id="PQXM01000115">
    <property type="protein sequence ID" value="TGO77248.1"/>
    <property type="molecule type" value="Genomic_DNA"/>
</dbReference>
<comment type="caution">
    <text evidence="1">The sequence shown here is derived from an EMBL/GenBank/DDBJ whole genome shotgun (WGS) entry which is preliminary data.</text>
</comment>